<evidence type="ECO:0000313" key="1">
    <source>
        <dbReference type="EMBL" id="WDG09796.1"/>
    </source>
</evidence>
<gene>
    <name evidence="1" type="ORF">PUN50_08050</name>
</gene>
<proteinExistence type="predicted"/>
<accession>A0AAQ3B187</accession>
<evidence type="ECO:0000313" key="2">
    <source>
        <dbReference type="Proteomes" id="UP001219537"/>
    </source>
</evidence>
<name>A0AAQ3B187_9VIBR</name>
<dbReference type="EMBL" id="CP117988">
    <property type="protein sequence ID" value="WDG09796.1"/>
    <property type="molecule type" value="Genomic_DNA"/>
</dbReference>
<sequence>MFALHLFDQTMVGKVDNVSYELMEIIADARVNLIGKEMNVA</sequence>
<organism evidence="1 2">
    <name type="scientific">Vibrio campbellii</name>
    <dbReference type="NCBI Taxonomy" id="680"/>
    <lineage>
        <taxon>Bacteria</taxon>
        <taxon>Pseudomonadati</taxon>
        <taxon>Pseudomonadota</taxon>
        <taxon>Gammaproteobacteria</taxon>
        <taxon>Vibrionales</taxon>
        <taxon>Vibrionaceae</taxon>
        <taxon>Vibrio</taxon>
    </lineage>
</organism>
<dbReference type="Proteomes" id="UP001219537">
    <property type="component" value="Chromosome 1"/>
</dbReference>
<dbReference type="RefSeq" id="WP_256867220.1">
    <property type="nucleotide sequence ID" value="NZ_BBKV01000004.1"/>
</dbReference>
<reference evidence="1" key="1">
    <citation type="submission" date="2023-02" db="EMBL/GenBank/DDBJ databases">
        <title>Isolation, identification, and genome analysis of Vibrio campbellii in the Penaeus vannamei larvae stage.</title>
        <authorList>
            <person name="Huang T."/>
            <person name="Zhang B."/>
        </authorList>
    </citation>
    <scope>NUCLEOTIDE SEQUENCE</scope>
    <source>
        <strain evidence="1">20220413_1</strain>
    </source>
</reference>
<dbReference type="AlphaFoldDB" id="A0AAQ3B187"/>
<protein>
    <submittedName>
        <fullName evidence="1">Uncharacterized protein</fullName>
    </submittedName>
</protein>